<gene>
    <name evidence="7" type="ORF">EDD72_10218</name>
</gene>
<dbReference type="Pfam" id="PF04101">
    <property type="entry name" value="Glyco_tran_28_C"/>
    <property type="match status" value="1"/>
</dbReference>
<evidence type="ECO:0000256" key="3">
    <source>
        <dbReference type="ARBA" id="ARBA00022676"/>
    </source>
</evidence>
<dbReference type="GO" id="GO:0016020">
    <property type="term" value="C:membrane"/>
    <property type="evidence" value="ECO:0007669"/>
    <property type="project" value="UniProtKB-SubCell"/>
</dbReference>
<evidence type="ECO:0000259" key="5">
    <source>
        <dbReference type="Pfam" id="PF04101"/>
    </source>
</evidence>
<sequence length="363" mass="42248">MKILIMTEEFAGNGHHKAAESLLKTMKKIDPRHEVKIVHLLKIINQTLEQWIQKIYLFIILKKPRIWGWIYKKEGNFSLLFKPFIAYAMLIKLDRYLKEENPDLIIATHASGLTVLAKLKKRYHYQLAAVFTDYHVNSFWIHPKIDYYFVGHEELKNQLVNKYQMKPERVIISGIPVDPSFSNVKPNFPHQEDANFRILVMGGGLGIGAIKEIVQSLQKIKNVPFTVCVVTGRNQKLYDELTQLAPSINYSLEVLPYIEDICSIMMKSHLIITKPGGLTISEALSTSTPILIYQPIPGQEEYNARFLIKNRSAIRIHDLNHLAYWVEYLYHHPRIYQKFIQHQKKISKPDSSYVIIENLLNRL</sequence>
<reference evidence="7 8" key="1">
    <citation type="submission" date="2019-03" db="EMBL/GenBank/DDBJ databases">
        <title>Genomic Encyclopedia of Type Strains, Phase IV (KMG-IV): sequencing the most valuable type-strain genomes for metagenomic binning, comparative biology and taxonomic classification.</title>
        <authorList>
            <person name="Goeker M."/>
        </authorList>
    </citation>
    <scope>NUCLEOTIDE SEQUENCE [LARGE SCALE GENOMIC DNA]</scope>
    <source>
        <strain evidence="7 8">DSM 23802</strain>
    </source>
</reference>
<feature type="domain" description="Diacylglycerol glucosyltransferase N-terminal" evidence="6">
    <location>
        <begin position="15"/>
        <end position="177"/>
    </location>
</feature>
<dbReference type="SUPFAM" id="SSF53756">
    <property type="entry name" value="UDP-Glycosyltransferase/glycogen phosphorylase"/>
    <property type="match status" value="1"/>
</dbReference>
<evidence type="ECO:0000256" key="1">
    <source>
        <dbReference type="ARBA" id="ARBA00004370"/>
    </source>
</evidence>
<dbReference type="InterPro" id="IPR009695">
    <property type="entry name" value="Diacylglyc_glucosyltr_N"/>
</dbReference>
<keyword evidence="8" id="KW-1185">Reference proteome</keyword>
<dbReference type="Gene3D" id="3.40.50.2000">
    <property type="entry name" value="Glycogen Phosphorylase B"/>
    <property type="match status" value="1"/>
</dbReference>
<evidence type="ECO:0000256" key="4">
    <source>
        <dbReference type="ARBA" id="ARBA00022679"/>
    </source>
</evidence>
<dbReference type="EMBL" id="SMAB01000002">
    <property type="protein sequence ID" value="TCS83980.1"/>
    <property type="molecule type" value="Genomic_DNA"/>
</dbReference>
<comment type="subcellular location">
    <subcellularLocation>
        <location evidence="1">Membrane</location>
    </subcellularLocation>
</comment>
<comment type="caution">
    <text evidence="7">The sequence shown here is derived from an EMBL/GenBank/DDBJ whole genome shotgun (WGS) entry which is preliminary data.</text>
</comment>
<organism evidence="7 8">
    <name type="scientific">Tepidibacillus fermentans</name>
    <dbReference type="NCBI Taxonomy" id="1281767"/>
    <lineage>
        <taxon>Bacteria</taxon>
        <taxon>Bacillati</taxon>
        <taxon>Bacillota</taxon>
        <taxon>Bacilli</taxon>
        <taxon>Bacillales</taxon>
        <taxon>Bacillaceae</taxon>
        <taxon>Tepidibacillus</taxon>
    </lineage>
</organism>
<dbReference type="InterPro" id="IPR007235">
    <property type="entry name" value="Glyco_trans_28_C"/>
</dbReference>
<name>A0A4R3KKI0_9BACI</name>
<evidence type="ECO:0000313" key="8">
    <source>
        <dbReference type="Proteomes" id="UP000295788"/>
    </source>
</evidence>
<dbReference type="RefSeq" id="WP_165894918.1">
    <property type="nucleotide sequence ID" value="NZ_SMAB01000002.1"/>
</dbReference>
<evidence type="ECO:0000256" key="2">
    <source>
        <dbReference type="ARBA" id="ARBA00006962"/>
    </source>
</evidence>
<comment type="similarity">
    <text evidence="2">Belongs to the glycosyltransferase 28 family.</text>
</comment>
<evidence type="ECO:0000259" key="6">
    <source>
        <dbReference type="Pfam" id="PF06925"/>
    </source>
</evidence>
<dbReference type="GO" id="GO:0009247">
    <property type="term" value="P:glycolipid biosynthetic process"/>
    <property type="evidence" value="ECO:0007669"/>
    <property type="project" value="InterPro"/>
</dbReference>
<feature type="domain" description="Glycosyl transferase family 28 C-terminal" evidence="5">
    <location>
        <begin position="198"/>
        <end position="318"/>
    </location>
</feature>
<dbReference type="Proteomes" id="UP000295788">
    <property type="component" value="Unassembled WGS sequence"/>
</dbReference>
<dbReference type="AlphaFoldDB" id="A0A4R3KKI0"/>
<keyword evidence="4 7" id="KW-0808">Transferase</keyword>
<dbReference type="Pfam" id="PF06925">
    <property type="entry name" value="MGDG_synth"/>
    <property type="match status" value="1"/>
</dbReference>
<accession>A0A4R3KKI0</accession>
<dbReference type="PANTHER" id="PTHR43025:SF3">
    <property type="entry name" value="MONOGALACTOSYLDIACYLGLYCEROL SYNTHASE 1, CHLOROPLASTIC"/>
    <property type="match status" value="1"/>
</dbReference>
<keyword evidence="3" id="KW-0328">Glycosyltransferase</keyword>
<dbReference type="InterPro" id="IPR050519">
    <property type="entry name" value="Glycosyltransf_28_UgtP"/>
</dbReference>
<proteinExistence type="inferred from homology"/>
<dbReference type="PANTHER" id="PTHR43025">
    <property type="entry name" value="MONOGALACTOSYLDIACYLGLYCEROL SYNTHASE"/>
    <property type="match status" value="1"/>
</dbReference>
<dbReference type="GO" id="GO:0016758">
    <property type="term" value="F:hexosyltransferase activity"/>
    <property type="evidence" value="ECO:0007669"/>
    <property type="project" value="InterPro"/>
</dbReference>
<evidence type="ECO:0000313" key="7">
    <source>
        <dbReference type="EMBL" id="TCS83980.1"/>
    </source>
</evidence>
<protein>
    <submittedName>
        <fullName evidence="7">Processive 1,2-diacylglycerol beta-glucosyltransferase</fullName>
    </submittedName>
</protein>